<reference evidence="2" key="1">
    <citation type="journal article" date="2021" name="Antonie Van Leeuwenhoek">
        <title>Draft genome and description of Waterburya agarophytonicola gen. nov. sp. nov. (Pleurocapsales, Cyanobacteria): a seaweed symbiont.</title>
        <authorList>
            <person name="Bonthond G."/>
            <person name="Shalygin S."/>
            <person name="Bayer T."/>
            <person name="Weinberger F."/>
        </authorList>
    </citation>
    <scope>NUCLEOTIDE SEQUENCE</scope>
    <source>
        <strain evidence="2">KI4</strain>
    </source>
</reference>
<gene>
    <name evidence="2" type="ORF">I4641_22270</name>
</gene>
<comment type="caution">
    <text evidence="2">The sequence shown here is derived from an EMBL/GenBank/DDBJ whole genome shotgun (WGS) entry which is preliminary data.</text>
</comment>
<sequence length="203" mass="23395">MKSTFNIKQYLRVGLISIGILSSYTSFVYSLGKHKQSEKTGIELKEIFSIRAFKLNNEEFNTTDNSVRLNNIYLATYPKDSTPNGISLYRIHKLDFSNPLAIRVVGTIDNQKIQLDPQPRIGDVFNDINDSVQNAIEEFSLTQKAHAQSTFSWNGYETNYNFYEEYLNKDTVRRYYQNGAILEYKISSQGVSIAASFKWIKRV</sequence>
<proteinExistence type="predicted"/>
<dbReference type="EMBL" id="JADWDC010000102">
    <property type="protein sequence ID" value="MCC0179679.1"/>
    <property type="molecule type" value="Genomic_DNA"/>
</dbReference>
<organism evidence="2 3">
    <name type="scientific">Waterburya agarophytonicola KI4</name>
    <dbReference type="NCBI Taxonomy" id="2874699"/>
    <lineage>
        <taxon>Bacteria</taxon>
        <taxon>Bacillati</taxon>
        <taxon>Cyanobacteriota</taxon>
        <taxon>Cyanophyceae</taxon>
        <taxon>Pleurocapsales</taxon>
        <taxon>Hyellaceae</taxon>
        <taxon>Waterburya</taxon>
        <taxon>Waterburya agarophytonicola</taxon>
    </lineage>
</organism>
<dbReference type="RefSeq" id="WP_229642775.1">
    <property type="nucleotide sequence ID" value="NZ_JADWDC010000102.1"/>
</dbReference>
<dbReference type="Proteomes" id="UP000729733">
    <property type="component" value="Unassembled WGS sequence"/>
</dbReference>
<dbReference type="AlphaFoldDB" id="A0A964BV42"/>
<protein>
    <submittedName>
        <fullName evidence="2">Uncharacterized protein</fullName>
    </submittedName>
</protein>
<keyword evidence="1" id="KW-0812">Transmembrane</keyword>
<evidence type="ECO:0000256" key="1">
    <source>
        <dbReference type="SAM" id="Phobius"/>
    </source>
</evidence>
<keyword evidence="1" id="KW-1133">Transmembrane helix</keyword>
<evidence type="ECO:0000313" key="2">
    <source>
        <dbReference type="EMBL" id="MCC0179679.1"/>
    </source>
</evidence>
<accession>A0A964BV42</accession>
<keyword evidence="1" id="KW-0472">Membrane</keyword>
<feature type="transmembrane region" description="Helical" evidence="1">
    <location>
        <begin position="12"/>
        <end position="32"/>
    </location>
</feature>
<evidence type="ECO:0000313" key="3">
    <source>
        <dbReference type="Proteomes" id="UP000729733"/>
    </source>
</evidence>
<keyword evidence="3" id="KW-1185">Reference proteome</keyword>
<name>A0A964BV42_9CYAN</name>